<keyword evidence="5" id="KW-0238">DNA-binding</keyword>
<evidence type="ECO:0000259" key="4">
    <source>
        <dbReference type="Pfam" id="PF07804"/>
    </source>
</evidence>
<name>A0A484YK25_ECOLX</name>
<evidence type="ECO:0000313" key="5">
    <source>
        <dbReference type="EMBL" id="VFS35495.1"/>
    </source>
</evidence>
<comment type="similarity">
    <text evidence="1">Belongs to the HipA Ser/Thr kinase family.</text>
</comment>
<dbReference type="GO" id="GO:0003677">
    <property type="term" value="F:DNA binding"/>
    <property type="evidence" value="ECO:0007669"/>
    <property type="project" value="UniProtKB-KW"/>
</dbReference>
<dbReference type="InterPro" id="IPR052028">
    <property type="entry name" value="HipA_Ser/Thr_kinase"/>
</dbReference>
<dbReference type="GO" id="GO:0004674">
    <property type="term" value="F:protein serine/threonine kinase activity"/>
    <property type="evidence" value="ECO:0007669"/>
    <property type="project" value="TreeGrafter"/>
</dbReference>
<dbReference type="InterPro" id="IPR012893">
    <property type="entry name" value="HipA-like_C"/>
</dbReference>
<gene>
    <name evidence="5" type="primary">yjjJ_2</name>
    <name evidence="5" type="ORF">NCTC9001_05160</name>
</gene>
<dbReference type="Pfam" id="PF07804">
    <property type="entry name" value="HipA_C"/>
    <property type="match status" value="1"/>
</dbReference>
<keyword evidence="3" id="KW-0418">Kinase</keyword>
<organism evidence="5 6">
    <name type="scientific">Escherichia coli</name>
    <dbReference type="NCBI Taxonomy" id="562"/>
    <lineage>
        <taxon>Bacteria</taxon>
        <taxon>Pseudomonadati</taxon>
        <taxon>Pseudomonadota</taxon>
        <taxon>Gammaproteobacteria</taxon>
        <taxon>Enterobacterales</taxon>
        <taxon>Enterobacteriaceae</taxon>
        <taxon>Escherichia</taxon>
    </lineage>
</organism>
<feature type="domain" description="HipA-like C-terminal" evidence="4">
    <location>
        <begin position="2"/>
        <end position="208"/>
    </location>
</feature>
<evidence type="ECO:0000313" key="6">
    <source>
        <dbReference type="Proteomes" id="UP000372890"/>
    </source>
</evidence>
<evidence type="ECO:0000256" key="2">
    <source>
        <dbReference type="ARBA" id="ARBA00022679"/>
    </source>
</evidence>
<keyword evidence="2" id="KW-0808">Transferase</keyword>
<dbReference type="PANTHER" id="PTHR37419:SF8">
    <property type="entry name" value="TOXIN YJJJ"/>
    <property type="match status" value="1"/>
</dbReference>
<proteinExistence type="inferred from homology"/>
<dbReference type="Proteomes" id="UP000372890">
    <property type="component" value="Unassembled WGS sequence"/>
</dbReference>
<dbReference type="AlphaFoldDB" id="A0A484YK25"/>
<dbReference type="EMBL" id="CAADIS010000005">
    <property type="protein sequence ID" value="VFS35495.1"/>
    <property type="molecule type" value="Genomic_DNA"/>
</dbReference>
<evidence type="ECO:0000256" key="1">
    <source>
        <dbReference type="ARBA" id="ARBA00010164"/>
    </source>
</evidence>
<reference evidence="5 6" key="1">
    <citation type="submission" date="2019-03" db="EMBL/GenBank/DDBJ databases">
        <authorList>
            <consortium name="Pathogen Informatics"/>
        </authorList>
    </citation>
    <scope>NUCLEOTIDE SEQUENCE [LARGE SCALE GENOMIC DNA]</scope>
    <source>
        <strain evidence="5 6">NCTC9001</strain>
    </source>
</reference>
<sequence length="222" mass="24800">MLVKFTVPQQTAVSQRWGDLLIAESIAAQILRDGGIHAIESTVLVTSNRQVFLEAERFDCKGNDGRLPIVSLEAVQSEFISSPGSWPEAMRRLCEQQLVTHQSVAQTEVIWAFGRLIANSDMHAGNLSFYLSEPPFALTPVYDMLPMVYAPNSAGMLRDAAIEVKFDLNVSKSAWLTAIPLAQQFWQTVARDPRISEAFRHIAQEMPEKIRQIEEKVARMGG</sequence>
<dbReference type="GO" id="GO:0005829">
    <property type="term" value="C:cytosol"/>
    <property type="evidence" value="ECO:0007669"/>
    <property type="project" value="TreeGrafter"/>
</dbReference>
<accession>A0A484YK25</accession>
<dbReference type="PANTHER" id="PTHR37419">
    <property type="entry name" value="SERINE/THREONINE-PROTEIN KINASE TOXIN HIPA"/>
    <property type="match status" value="1"/>
</dbReference>
<protein>
    <submittedName>
        <fullName evidence="5">DNA-binding transcriptional regulator</fullName>
    </submittedName>
</protein>
<evidence type="ECO:0000256" key="3">
    <source>
        <dbReference type="ARBA" id="ARBA00022777"/>
    </source>
</evidence>